<protein>
    <recommendedName>
        <fullName evidence="3">Peptidase M20 dimerisation domain-containing protein</fullName>
    </recommendedName>
</protein>
<sequence length="357" mass="39953">MKKIIALARRYIAIKSVGDNKSDLNRAISFCKKLIPKYKNLVLKEYEFNGKKSLVISYKGIKNATVMLHGHIDVVPGSGDSFVLKRTGDKLIGRGVYDMKITVLIFCKILGELSESVLKKIGVMIVTDEEIGGENGTKRLCKYYKPKFFLTGEPTNLTIFTQAKGALWVEIVQKGKAAHSGGPWLGKNAIELMNKNIVKLLQKRPNPKKYEWKTTFNLSQISGGSYINSVADSCILKVDVRYLPNASVKSILKFLKKTFIGAQIKVLRNNSPTINNENNFYIKKLSETFENVAKIKNRFGKNLGFTDARYYSALGIPAVSFGPLGGDAHSEKEWVSLKSVRLYEKVLINFLNSIVPE</sequence>
<evidence type="ECO:0000256" key="1">
    <source>
        <dbReference type="ARBA" id="ARBA00022723"/>
    </source>
</evidence>
<dbReference type="GO" id="GO:0008777">
    <property type="term" value="F:acetylornithine deacetylase activity"/>
    <property type="evidence" value="ECO:0007669"/>
    <property type="project" value="TreeGrafter"/>
</dbReference>
<dbReference type="InterPro" id="IPR036264">
    <property type="entry name" value="Bact_exopeptidase_dim_dom"/>
</dbReference>
<dbReference type="STRING" id="1802056.A2954_03005"/>
<dbReference type="InterPro" id="IPR050072">
    <property type="entry name" value="Peptidase_M20A"/>
</dbReference>
<accession>A0A1F7IAH1</accession>
<dbReference type="Pfam" id="PF01546">
    <property type="entry name" value="Peptidase_M20"/>
    <property type="match status" value="1"/>
</dbReference>
<dbReference type="GO" id="GO:0046872">
    <property type="term" value="F:metal ion binding"/>
    <property type="evidence" value="ECO:0007669"/>
    <property type="project" value="UniProtKB-KW"/>
</dbReference>
<gene>
    <name evidence="4" type="ORF">A2954_03005</name>
</gene>
<organism evidence="4 5">
    <name type="scientific">Candidatus Roizmanbacteria bacterium RIFCSPLOWO2_01_FULL_37_12</name>
    <dbReference type="NCBI Taxonomy" id="1802056"/>
    <lineage>
        <taxon>Bacteria</taxon>
        <taxon>Candidatus Roizmaniibacteriota</taxon>
    </lineage>
</organism>
<dbReference type="Gene3D" id="3.40.630.10">
    <property type="entry name" value="Zn peptidases"/>
    <property type="match status" value="1"/>
</dbReference>
<feature type="domain" description="Peptidase M20 dimerisation" evidence="3">
    <location>
        <begin position="163"/>
        <end position="257"/>
    </location>
</feature>
<evidence type="ECO:0000313" key="5">
    <source>
        <dbReference type="Proteomes" id="UP000177698"/>
    </source>
</evidence>
<dbReference type="AlphaFoldDB" id="A0A1F7IAH1"/>
<dbReference type="InterPro" id="IPR011650">
    <property type="entry name" value="Peptidase_M20_dimer"/>
</dbReference>
<comment type="caution">
    <text evidence="4">The sequence shown here is derived from an EMBL/GenBank/DDBJ whole genome shotgun (WGS) entry which is preliminary data.</text>
</comment>
<evidence type="ECO:0000256" key="2">
    <source>
        <dbReference type="ARBA" id="ARBA00022801"/>
    </source>
</evidence>
<keyword evidence="2" id="KW-0378">Hydrolase</keyword>
<dbReference type="Proteomes" id="UP000177698">
    <property type="component" value="Unassembled WGS sequence"/>
</dbReference>
<dbReference type="Pfam" id="PF07687">
    <property type="entry name" value="M20_dimer"/>
    <property type="match status" value="1"/>
</dbReference>
<keyword evidence="1" id="KW-0479">Metal-binding</keyword>
<reference evidence="4 5" key="1">
    <citation type="journal article" date="2016" name="Nat. Commun.">
        <title>Thousands of microbial genomes shed light on interconnected biogeochemical processes in an aquifer system.</title>
        <authorList>
            <person name="Anantharaman K."/>
            <person name="Brown C.T."/>
            <person name="Hug L.A."/>
            <person name="Sharon I."/>
            <person name="Castelle C.J."/>
            <person name="Probst A.J."/>
            <person name="Thomas B.C."/>
            <person name="Singh A."/>
            <person name="Wilkins M.J."/>
            <person name="Karaoz U."/>
            <person name="Brodie E.L."/>
            <person name="Williams K.H."/>
            <person name="Hubbard S.S."/>
            <person name="Banfield J.F."/>
        </authorList>
    </citation>
    <scope>NUCLEOTIDE SEQUENCE [LARGE SCALE GENOMIC DNA]</scope>
</reference>
<dbReference type="SUPFAM" id="SSF55031">
    <property type="entry name" value="Bacterial exopeptidase dimerisation domain"/>
    <property type="match status" value="1"/>
</dbReference>
<dbReference type="GO" id="GO:0006526">
    <property type="term" value="P:L-arginine biosynthetic process"/>
    <property type="evidence" value="ECO:0007669"/>
    <property type="project" value="TreeGrafter"/>
</dbReference>
<dbReference type="PANTHER" id="PTHR43808">
    <property type="entry name" value="ACETYLORNITHINE DEACETYLASE"/>
    <property type="match status" value="1"/>
</dbReference>
<dbReference type="InterPro" id="IPR002933">
    <property type="entry name" value="Peptidase_M20"/>
</dbReference>
<dbReference type="EMBL" id="MGAG01000026">
    <property type="protein sequence ID" value="OGK40346.1"/>
    <property type="molecule type" value="Genomic_DNA"/>
</dbReference>
<name>A0A1F7IAH1_9BACT</name>
<dbReference type="Gene3D" id="3.30.70.360">
    <property type="match status" value="1"/>
</dbReference>
<evidence type="ECO:0000313" key="4">
    <source>
        <dbReference type="EMBL" id="OGK40346.1"/>
    </source>
</evidence>
<dbReference type="SUPFAM" id="SSF53187">
    <property type="entry name" value="Zn-dependent exopeptidases"/>
    <property type="match status" value="1"/>
</dbReference>
<evidence type="ECO:0000259" key="3">
    <source>
        <dbReference type="Pfam" id="PF07687"/>
    </source>
</evidence>
<dbReference type="PANTHER" id="PTHR43808:SF31">
    <property type="entry name" value="N-ACETYL-L-CITRULLINE DEACETYLASE"/>
    <property type="match status" value="1"/>
</dbReference>
<proteinExistence type="predicted"/>